<evidence type="ECO:0000313" key="2">
    <source>
        <dbReference type="Proteomes" id="UP001634394"/>
    </source>
</evidence>
<accession>A0ABD3UXE9</accession>
<name>A0ABD3UXE9_SINWO</name>
<sequence length="125" mass="14255">MKLKCLIAWRNGLKLKTNYESKKRKKEILVHEEGNGRPMLAEKYPMLATCLLSLFDSAGQGLQTHPHLICETLFINKKSWLDMPQAVSLLQVFGIPISSSAAYTYTHKTLDPKHSKQKGIMKVWL</sequence>
<reference evidence="1 2" key="1">
    <citation type="submission" date="2024-11" db="EMBL/GenBank/DDBJ databases">
        <title>Chromosome-level genome assembly of the freshwater bivalve Anodonta woodiana.</title>
        <authorList>
            <person name="Chen X."/>
        </authorList>
    </citation>
    <scope>NUCLEOTIDE SEQUENCE [LARGE SCALE GENOMIC DNA]</scope>
    <source>
        <strain evidence="1">MN2024</strain>
        <tissue evidence="1">Gills</tissue>
    </source>
</reference>
<organism evidence="1 2">
    <name type="scientific">Sinanodonta woodiana</name>
    <name type="common">Chinese pond mussel</name>
    <name type="synonym">Anodonta woodiana</name>
    <dbReference type="NCBI Taxonomy" id="1069815"/>
    <lineage>
        <taxon>Eukaryota</taxon>
        <taxon>Metazoa</taxon>
        <taxon>Spiralia</taxon>
        <taxon>Lophotrochozoa</taxon>
        <taxon>Mollusca</taxon>
        <taxon>Bivalvia</taxon>
        <taxon>Autobranchia</taxon>
        <taxon>Heteroconchia</taxon>
        <taxon>Palaeoheterodonta</taxon>
        <taxon>Unionida</taxon>
        <taxon>Unionoidea</taxon>
        <taxon>Unionidae</taxon>
        <taxon>Unioninae</taxon>
        <taxon>Sinanodonta</taxon>
    </lineage>
</organism>
<dbReference type="AlphaFoldDB" id="A0ABD3UXE9"/>
<dbReference type="Proteomes" id="UP001634394">
    <property type="component" value="Unassembled WGS sequence"/>
</dbReference>
<dbReference type="EMBL" id="JBJQND010000015">
    <property type="protein sequence ID" value="KAL3853770.1"/>
    <property type="molecule type" value="Genomic_DNA"/>
</dbReference>
<proteinExistence type="predicted"/>
<gene>
    <name evidence="1" type="ORF">ACJMK2_017283</name>
</gene>
<comment type="caution">
    <text evidence="1">The sequence shown here is derived from an EMBL/GenBank/DDBJ whole genome shotgun (WGS) entry which is preliminary data.</text>
</comment>
<evidence type="ECO:0000313" key="1">
    <source>
        <dbReference type="EMBL" id="KAL3853770.1"/>
    </source>
</evidence>
<keyword evidence="2" id="KW-1185">Reference proteome</keyword>
<protein>
    <submittedName>
        <fullName evidence="1">Uncharacterized protein</fullName>
    </submittedName>
</protein>